<proteinExistence type="predicted"/>
<organism evidence="1">
    <name type="scientific">marine metagenome</name>
    <dbReference type="NCBI Taxonomy" id="408172"/>
    <lineage>
        <taxon>unclassified sequences</taxon>
        <taxon>metagenomes</taxon>
        <taxon>ecological metagenomes</taxon>
    </lineage>
</organism>
<dbReference type="EMBL" id="UINC01189167">
    <property type="protein sequence ID" value="SVE02732.1"/>
    <property type="molecule type" value="Genomic_DNA"/>
</dbReference>
<accession>A0A383A4P0</accession>
<dbReference type="AlphaFoldDB" id="A0A383A4P0"/>
<protein>
    <submittedName>
        <fullName evidence="1">Uncharacterized protein</fullName>
    </submittedName>
</protein>
<gene>
    <name evidence="1" type="ORF">METZ01_LOCUS455586</name>
</gene>
<sequence length="49" mass="5596">MDKIIKMEIKMSVPQGQVSGFPKKFENLIYSTINKSMKNHDVVSVKVVK</sequence>
<evidence type="ECO:0000313" key="1">
    <source>
        <dbReference type="EMBL" id="SVE02732.1"/>
    </source>
</evidence>
<reference evidence="1" key="1">
    <citation type="submission" date="2018-05" db="EMBL/GenBank/DDBJ databases">
        <authorList>
            <person name="Lanie J.A."/>
            <person name="Ng W.-L."/>
            <person name="Kazmierczak K.M."/>
            <person name="Andrzejewski T.M."/>
            <person name="Davidsen T.M."/>
            <person name="Wayne K.J."/>
            <person name="Tettelin H."/>
            <person name="Glass J.I."/>
            <person name="Rusch D."/>
            <person name="Podicherti R."/>
            <person name="Tsui H.-C.T."/>
            <person name="Winkler M.E."/>
        </authorList>
    </citation>
    <scope>NUCLEOTIDE SEQUENCE</scope>
</reference>
<name>A0A383A4P0_9ZZZZ</name>